<dbReference type="OrthoDB" id="641224at2"/>
<dbReference type="InterPro" id="IPR032675">
    <property type="entry name" value="LRR_dom_sf"/>
</dbReference>
<name>A0A1T4SR65_9BACT</name>
<dbReference type="EMBL" id="FUWZ01000003">
    <property type="protein sequence ID" value="SKA30667.1"/>
    <property type="molecule type" value="Genomic_DNA"/>
</dbReference>
<keyword evidence="2" id="KW-1185">Reference proteome</keyword>
<reference evidence="2" key="1">
    <citation type="submission" date="2017-02" db="EMBL/GenBank/DDBJ databases">
        <authorList>
            <person name="Varghese N."/>
            <person name="Submissions S."/>
        </authorList>
    </citation>
    <scope>NUCLEOTIDE SEQUENCE [LARGE SCALE GENOMIC DNA]</scope>
    <source>
        <strain evidence="2">DSM 22224</strain>
    </source>
</reference>
<dbReference type="Proteomes" id="UP000190367">
    <property type="component" value="Unassembled WGS sequence"/>
</dbReference>
<gene>
    <name evidence="1" type="ORF">SAMN04488128_103331</name>
</gene>
<organism evidence="1 2">
    <name type="scientific">Chitinophaga eiseniae</name>
    <dbReference type="NCBI Taxonomy" id="634771"/>
    <lineage>
        <taxon>Bacteria</taxon>
        <taxon>Pseudomonadati</taxon>
        <taxon>Bacteroidota</taxon>
        <taxon>Chitinophagia</taxon>
        <taxon>Chitinophagales</taxon>
        <taxon>Chitinophagaceae</taxon>
        <taxon>Chitinophaga</taxon>
    </lineage>
</organism>
<dbReference type="STRING" id="634771.SAMN04488128_103331"/>
<sequence>MSISYIGKIIPSGTPRWLMGQTLHTAEKEKFKGYKDRGLEWGAIENGKLADIDFLELWPDNDSTTAIPPVVATLPNLKTLIIPSWFVPHLKAEDLPRGLEALQIGVNSENKPKVNWNKELVLPDITLLDMGRVLSDFNAGNFPGLSNTLTITFGNKKLDASEIGKCKHLKNLFLHKADTVETLSQAGAPSLHFAGWMEGKHEDFKGLKGYGEVRDAEIKWNKKLTSLEGLEHLSKLEQLDISDCSKLEHLGDIMHIKTLQWFRIMESGKAWTAHIDDIKAKFTKAGFEKIRFEPDGNYSLLEIKRKA</sequence>
<evidence type="ECO:0000313" key="1">
    <source>
        <dbReference type="EMBL" id="SKA30667.1"/>
    </source>
</evidence>
<proteinExistence type="predicted"/>
<dbReference type="AlphaFoldDB" id="A0A1T4SR65"/>
<accession>A0A1T4SR65</accession>
<evidence type="ECO:0000313" key="2">
    <source>
        <dbReference type="Proteomes" id="UP000190367"/>
    </source>
</evidence>
<evidence type="ECO:0008006" key="3">
    <source>
        <dbReference type="Google" id="ProtNLM"/>
    </source>
</evidence>
<dbReference type="Gene3D" id="3.80.10.10">
    <property type="entry name" value="Ribonuclease Inhibitor"/>
    <property type="match status" value="1"/>
</dbReference>
<dbReference type="RefSeq" id="WP_078670695.1">
    <property type="nucleotide sequence ID" value="NZ_FUWZ01000003.1"/>
</dbReference>
<dbReference type="SUPFAM" id="SSF52058">
    <property type="entry name" value="L domain-like"/>
    <property type="match status" value="1"/>
</dbReference>
<protein>
    <recommendedName>
        <fullName evidence="3">Leucine Rich repeat-containing protein</fullName>
    </recommendedName>
</protein>